<proteinExistence type="predicted"/>
<sequence>MSDLPSDWPPNWPAPRVSMRDMFNALSIERAGLIRRHKALVDSGDCPQPDEGIMKRALALHRAERFILKCSPYIEQVNDLVRRLQTRGPRG</sequence>
<gene>
    <name evidence="1" type="ORF">J2S75_000414</name>
</gene>
<reference evidence="1 2" key="1">
    <citation type="submission" date="2023-07" db="EMBL/GenBank/DDBJ databases">
        <title>Genomic Encyclopedia of Type Strains, Phase IV (KMG-IV): sequencing the most valuable type-strain genomes for metagenomic binning, comparative biology and taxonomic classification.</title>
        <authorList>
            <person name="Goeker M."/>
        </authorList>
    </citation>
    <scope>NUCLEOTIDE SEQUENCE [LARGE SCALE GENOMIC DNA]</scope>
    <source>
        <strain evidence="1 2">DSM 2457</strain>
    </source>
</reference>
<accession>A0ABU0B7U5</accession>
<keyword evidence="2" id="KW-1185">Reference proteome</keyword>
<dbReference type="RefSeq" id="WP_307017731.1">
    <property type="nucleotide sequence ID" value="NZ_JAUSUI010000001.1"/>
</dbReference>
<dbReference type="EMBL" id="JAUSUI010000001">
    <property type="protein sequence ID" value="MDQ0301403.1"/>
    <property type="molecule type" value="Genomic_DNA"/>
</dbReference>
<protein>
    <submittedName>
        <fullName evidence="1">Uncharacterized protein</fullName>
    </submittedName>
</protein>
<evidence type="ECO:0000313" key="2">
    <source>
        <dbReference type="Proteomes" id="UP001224682"/>
    </source>
</evidence>
<name>A0ABU0B7U5_9HYPH</name>
<comment type="caution">
    <text evidence="1">The sequence shown here is derived from an EMBL/GenBank/DDBJ whole genome shotgun (WGS) entry which is preliminary data.</text>
</comment>
<dbReference type="Proteomes" id="UP001224682">
    <property type="component" value="Unassembled WGS sequence"/>
</dbReference>
<organism evidence="1 2">
    <name type="scientific">Ancylobacter polymorphus</name>
    <dbReference type="NCBI Taxonomy" id="223390"/>
    <lineage>
        <taxon>Bacteria</taxon>
        <taxon>Pseudomonadati</taxon>
        <taxon>Pseudomonadota</taxon>
        <taxon>Alphaproteobacteria</taxon>
        <taxon>Hyphomicrobiales</taxon>
        <taxon>Xanthobacteraceae</taxon>
        <taxon>Ancylobacter</taxon>
    </lineage>
</organism>
<evidence type="ECO:0000313" key="1">
    <source>
        <dbReference type="EMBL" id="MDQ0301403.1"/>
    </source>
</evidence>